<reference evidence="4" key="1">
    <citation type="journal article" date="2014" name="Int. J. Syst. Evol. Microbiol.">
        <title>Complete genome sequence of Corynebacterium casei LMG S-19264T (=DSM 44701T), isolated from a smear-ripened cheese.</title>
        <authorList>
            <consortium name="US DOE Joint Genome Institute (JGI-PGF)"/>
            <person name="Walter F."/>
            <person name="Albersmeier A."/>
            <person name="Kalinowski J."/>
            <person name="Ruckert C."/>
        </authorList>
    </citation>
    <scope>NUCLEOTIDE SEQUENCE</scope>
    <source>
        <strain evidence="4">VKM Ac-1321</strain>
    </source>
</reference>
<dbReference type="EMBL" id="BSFP01000083">
    <property type="protein sequence ID" value="GLL06982.1"/>
    <property type="molecule type" value="Genomic_DNA"/>
</dbReference>
<proteinExistence type="predicted"/>
<keyword evidence="2" id="KW-0812">Transmembrane</keyword>
<feature type="transmembrane region" description="Helical" evidence="2">
    <location>
        <begin position="617"/>
        <end position="636"/>
    </location>
</feature>
<dbReference type="Proteomes" id="UP001143480">
    <property type="component" value="Unassembled WGS sequence"/>
</dbReference>
<protein>
    <recommendedName>
        <fullName evidence="3">NACHT domain-containing protein</fullName>
    </recommendedName>
</protein>
<accession>A0A9W6KTM3</accession>
<feature type="transmembrane region" description="Helical" evidence="2">
    <location>
        <begin position="657"/>
        <end position="678"/>
    </location>
</feature>
<keyword evidence="2" id="KW-1133">Transmembrane helix</keyword>
<keyword evidence="2" id="KW-0472">Membrane</keyword>
<dbReference type="InterPro" id="IPR027417">
    <property type="entry name" value="P-loop_NTPase"/>
</dbReference>
<dbReference type="Pfam" id="PF05729">
    <property type="entry name" value="NACHT"/>
    <property type="match status" value="1"/>
</dbReference>
<evidence type="ECO:0000256" key="2">
    <source>
        <dbReference type="SAM" id="Phobius"/>
    </source>
</evidence>
<feature type="domain" description="NACHT" evidence="3">
    <location>
        <begin position="189"/>
        <end position="339"/>
    </location>
</feature>
<feature type="transmembrane region" description="Helical" evidence="2">
    <location>
        <begin position="512"/>
        <end position="535"/>
    </location>
</feature>
<dbReference type="AlphaFoldDB" id="A0A9W6KTM3"/>
<comment type="caution">
    <text evidence="4">The sequence shown here is derived from an EMBL/GenBank/DDBJ whole genome shotgun (WGS) entry which is preliminary data.</text>
</comment>
<keyword evidence="5" id="KW-1185">Reference proteome</keyword>
<dbReference type="Gene3D" id="3.40.50.300">
    <property type="entry name" value="P-loop containing nucleotide triphosphate hydrolases"/>
    <property type="match status" value="1"/>
</dbReference>
<evidence type="ECO:0000313" key="5">
    <source>
        <dbReference type="Proteomes" id="UP001143480"/>
    </source>
</evidence>
<feature type="transmembrane region" description="Helical" evidence="2">
    <location>
        <begin position="684"/>
        <end position="706"/>
    </location>
</feature>
<evidence type="ECO:0000313" key="4">
    <source>
        <dbReference type="EMBL" id="GLL06982.1"/>
    </source>
</evidence>
<evidence type="ECO:0000259" key="3">
    <source>
        <dbReference type="Pfam" id="PF05729"/>
    </source>
</evidence>
<feature type="transmembrane region" description="Helical" evidence="2">
    <location>
        <begin position="37"/>
        <end position="59"/>
    </location>
</feature>
<feature type="transmembrane region" description="Helical" evidence="2">
    <location>
        <begin position="555"/>
        <end position="578"/>
    </location>
</feature>
<feature type="transmembrane region" description="Helical" evidence="2">
    <location>
        <begin position="590"/>
        <end position="611"/>
    </location>
</feature>
<sequence>MCRGDPVVGNAESIGRSAEDGARRRCDDGAVEDRGRAHGWVAGGAAGVGLIVLLVFFGLGPERWLGKFDQLGSVGGLAVAVASLGLSGWSAAESARRRARDPAGPPAATADDLADQVARQWRTEAAARGLGQFDLIRVRWSATARSVGAPPADVLGSDRLPAAPARVTRLRLAGGVDELARLVSELPARQVVVIGEPGVGKSTLAVLLTLALLARRSDGDPVPVLLTTGSWDPRREHLDAFLVRRLGELYPSVRPGAALRLIDRGLLVPVLDGLDEMAGPVQALAVAALSEAIGRDRPLVLTSRAEEYERAVAGAGVQPARAAVVEIEPIGVGDAAAYLLGGRMDGAARWATVTEHLHAHPDGVPASVFRSPLMLYLARTAYRDTRRDPGELLGLAEPDQLEAHLLDAYLPAVYAPRVAAPGAVAARAPATTPDQATRWLTFLARHLDREDTTDLAWWRLRRATPRYRLLPGLAGGLLGGLMGGVVGWVVGGGAGGFAGGYASTGRAAGRRGAPLVMAVAVVLALAAGLAFGYGAGRWGSTVRSARSTAGSLEQLLFLAGKPVAALTVGVLGAVAGGLLRRLARPAGRGLPFVVAAGLAFGATSGTAYGLARGVDEGLAFGAVFGLVGALAAGLAGRIAAGREDGTPQRIATSPRRIAIGLLAGLASGAAVGAAFALVGGPAYGLVYGSVFGVLLGSVGGTLLGTNAPATLTEAVTPTSTLTADRRASLVIAVPAGLAYAAMSGFAGFRAGSVADGLVSGLGGVLGGLAVGLAFAVATGSWFAFIASVLFLAARRRLPLDLMAFLRDAHRRGVLRETGAIYQFRHVRLQQHLLATEHRR</sequence>
<gene>
    <name evidence="4" type="ORF">GCM10017581_087330</name>
</gene>
<evidence type="ECO:0000256" key="1">
    <source>
        <dbReference type="SAM" id="MobiDB-lite"/>
    </source>
</evidence>
<feature type="transmembrane region" description="Helical" evidence="2">
    <location>
        <begin position="469"/>
        <end position="491"/>
    </location>
</feature>
<feature type="transmembrane region" description="Helical" evidence="2">
    <location>
        <begin position="768"/>
        <end position="792"/>
    </location>
</feature>
<feature type="region of interest" description="Disordered" evidence="1">
    <location>
        <begin position="1"/>
        <end position="25"/>
    </location>
</feature>
<dbReference type="InterPro" id="IPR007111">
    <property type="entry name" value="NACHT_NTPase"/>
</dbReference>
<feature type="transmembrane region" description="Helical" evidence="2">
    <location>
        <begin position="727"/>
        <end position="748"/>
    </location>
</feature>
<organism evidence="4 5">
    <name type="scientific">Dactylosporangium matsuzakiense</name>
    <dbReference type="NCBI Taxonomy" id="53360"/>
    <lineage>
        <taxon>Bacteria</taxon>
        <taxon>Bacillati</taxon>
        <taxon>Actinomycetota</taxon>
        <taxon>Actinomycetes</taxon>
        <taxon>Micromonosporales</taxon>
        <taxon>Micromonosporaceae</taxon>
        <taxon>Dactylosporangium</taxon>
    </lineage>
</organism>
<name>A0A9W6KTM3_9ACTN</name>
<reference evidence="4" key="2">
    <citation type="submission" date="2023-01" db="EMBL/GenBank/DDBJ databases">
        <authorList>
            <person name="Sun Q."/>
            <person name="Evtushenko L."/>
        </authorList>
    </citation>
    <scope>NUCLEOTIDE SEQUENCE</scope>
    <source>
        <strain evidence="4">VKM Ac-1321</strain>
    </source>
</reference>
<feature type="transmembrane region" description="Helical" evidence="2">
    <location>
        <begin position="71"/>
        <end position="92"/>
    </location>
</feature>
<dbReference type="SUPFAM" id="SSF52540">
    <property type="entry name" value="P-loop containing nucleoside triphosphate hydrolases"/>
    <property type="match status" value="1"/>
</dbReference>